<evidence type="ECO:0000313" key="3">
    <source>
        <dbReference type="Proteomes" id="UP001301140"/>
    </source>
</evidence>
<name>A0AAP4D4V1_9PROT</name>
<accession>A0AAP4D4V1</accession>
<sequence>MAGIMMRAMPALGADEGAWDLRCHHQSQACWTMRDGRIGEADYQLTISLQHGFQGITVRFQGAVVPAAASRSSPVQGQPWLRADGWRLVPLEVQGGGGKLSFTLRYEDLVFLAESKELEFGFGTAGHAVSLEGSKRAIITLMRVYGSSFVWPPATDSIGAYASVTKCQPETRCDRASSGAGLAVASGVPEPRSQTASVPPPRPLELRAPVVAPLANADMHGEERAVAPPGPEEEAALVSPGIDSRPIVASGSRAVAVSVDLIKPTAEVEPRAPTAELPAVAPAVSTEVTSPAQQMLSAFTSSAHAQEFLIAATPRDAEYPSSSGQLHEVSAIVQSSHEQPYPNLTFFSYDHAPRSLLASLGRLLTIRPPVLIGISGPILDEDVDLPLLEQLAAHHESIVVVRGSEAGLGVYIGEHRVLTSLSLLKANGYADVYSNGMKYDGMWVASVLDSSLAVLDVRAEGTSVEFSKSRAPISLLNKIYASALPSGSPIILDGKLAGIFHRSGRSRNFIEAIEIHRFMARER</sequence>
<feature type="region of interest" description="Disordered" evidence="1">
    <location>
        <begin position="184"/>
        <end position="204"/>
    </location>
</feature>
<evidence type="ECO:0000313" key="2">
    <source>
        <dbReference type="EMBL" id="MDF1586464.1"/>
    </source>
</evidence>
<gene>
    <name evidence="2" type="ORF">PZ740_08715</name>
</gene>
<evidence type="ECO:0000256" key="1">
    <source>
        <dbReference type="SAM" id="MobiDB-lite"/>
    </source>
</evidence>
<organism evidence="2 3">
    <name type="scientific">Marinimicrococcus flavescens</name>
    <dbReference type="NCBI Taxonomy" id="3031815"/>
    <lineage>
        <taxon>Bacteria</taxon>
        <taxon>Pseudomonadati</taxon>
        <taxon>Pseudomonadota</taxon>
        <taxon>Alphaproteobacteria</taxon>
        <taxon>Geminicoccales</taxon>
        <taxon>Geminicoccaceae</taxon>
        <taxon>Marinimicrococcus</taxon>
    </lineage>
</organism>
<dbReference type="EMBL" id="JARGEQ010000083">
    <property type="protein sequence ID" value="MDF1586464.1"/>
    <property type="molecule type" value="Genomic_DNA"/>
</dbReference>
<proteinExistence type="predicted"/>
<dbReference type="RefSeq" id="WP_327788880.1">
    <property type="nucleotide sequence ID" value="NZ_JARGEQ010000083.1"/>
</dbReference>
<dbReference type="AlphaFoldDB" id="A0AAP4D4V1"/>
<reference evidence="2 3" key="1">
    <citation type="submission" date="2023-03" db="EMBL/GenBank/DDBJ databases">
        <title>YIM 152171 draft genome.</title>
        <authorList>
            <person name="Yang Z."/>
        </authorList>
    </citation>
    <scope>NUCLEOTIDE SEQUENCE [LARGE SCALE GENOMIC DNA]</scope>
    <source>
        <strain evidence="2 3">YIM 152171</strain>
    </source>
</reference>
<dbReference type="Proteomes" id="UP001301140">
    <property type="component" value="Unassembled WGS sequence"/>
</dbReference>
<comment type="caution">
    <text evidence="2">The sequence shown here is derived from an EMBL/GenBank/DDBJ whole genome shotgun (WGS) entry which is preliminary data.</text>
</comment>
<protein>
    <submittedName>
        <fullName evidence="2">Uncharacterized protein</fullName>
    </submittedName>
</protein>
<keyword evidence="3" id="KW-1185">Reference proteome</keyword>